<organism evidence="5 6">
    <name type="scientific">Acetobacteroides hydrogenigenes</name>
    <dbReference type="NCBI Taxonomy" id="979970"/>
    <lineage>
        <taxon>Bacteria</taxon>
        <taxon>Pseudomonadati</taxon>
        <taxon>Bacteroidota</taxon>
        <taxon>Bacteroidia</taxon>
        <taxon>Bacteroidales</taxon>
        <taxon>Rikenellaceae</taxon>
        <taxon>Acetobacteroides</taxon>
    </lineage>
</organism>
<dbReference type="Proteomes" id="UP000294830">
    <property type="component" value="Unassembled WGS sequence"/>
</dbReference>
<evidence type="ECO:0000313" key="5">
    <source>
        <dbReference type="EMBL" id="TCN72237.1"/>
    </source>
</evidence>
<comment type="similarity">
    <text evidence="1">Belongs to the SUI1 family.</text>
</comment>
<dbReference type="PANTHER" id="PTHR12789">
    <property type="entry name" value="DENSITY-REGULATED PROTEIN HOMOLOG"/>
    <property type="match status" value="1"/>
</dbReference>
<keyword evidence="6" id="KW-1185">Reference proteome</keyword>
<dbReference type="AlphaFoldDB" id="A0A4R2EUH4"/>
<dbReference type="Pfam" id="PF01253">
    <property type="entry name" value="SUI1"/>
    <property type="match status" value="1"/>
</dbReference>
<evidence type="ECO:0000313" key="6">
    <source>
        <dbReference type="Proteomes" id="UP000294830"/>
    </source>
</evidence>
<gene>
    <name evidence="5" type="ORF">CLV25_102201</name>
</gene>
<name>A0A4R2EUH4_9BACT</name>
<evidence type="ECO:0000256" key="3">
    <source>
        <dbReference type="ARBA" id="ARBA00022917"/>
    </source>
</evidence>
<dbReference type="EMBL" id="SLWB01000002">
    <property type="protein sequence ID" value="TCN72237.1"/>
    <property type="molecule type" value="Genomic_DNA"/>
</dbReference>
<dbReference type="InterPro" id="IPR001950">
    <property type="entry name" value="SUI1"/>
</dbReference>
<reference evidence="5 6" key="1">
    <citation type="submission" date="2019-03" db="EMBL/GenBank/DDBJ databases">
        <title>Genomic Encyclopedia of Archaeal and Bacterial Type Strains, Phase II (KMG-II): from individual species to whole genera.</title>
        <authorList>
            <person name="Goeker M."/>
        </authorList>
    </citation>
    <scope>NUCLEOTIDE SEQUENCE [LARGE SCALE GENOMIC DNA]</scope>
    <source>
        <strain evidence="5 6">RL-C</strain>
    </source>
</reference>
<dbReference type="Gene3D" id="3.30.780.10">
    <property type="entry name" value="SUI1-like domain"/>
    <property type="match status" value="1"/>
</dbReference>
<keyword evidence="3" id="KW-0648">Protein biosynthesis</keyword>
<dbReference type="CDD" id="cd11567">
    <property type="entry name" value="YciH_like"/>
    <property type="match status" value="1"/>
</dbReference>
<accession>A0A4R2EUH4</accession>
<keyword evidence="5" id="KW-0396">Initiation factor</keyword>
<dbReference type="PANTHER" id="PTHR12789:SF0">
    <property type="entry name" value="DENSITY-REGULATED PROTEIN"/>
    <property type="match status" value="1"/>
</dbReference>
<dbReference type="GO" id="GO:0002188">
    <property type="term" value="P:translation reinitiation"/>
    <property type="evidence" value="ECO:0007669"/>
    <property type="project" value="TreeGrafter"/>
</dbReference>
<sequence length="120" mass="13551">MAKKEKDNNWKDRLNVVYSTNPDFQYEQMDNNENQETLEPKHQNLRVMLDKKQRGGKMVTLVTGFSGSEEDIKELGKMLKSKCGVGGTVKDGEILIQGDFREKILDLLIKAGYKAKKAGG</sequence>
<keyword evidence="2" id="KW-0810">Translation regulation</keyword>
<comment type="caution">
    <text evidence="5">The sequence shown here is derived from an EMBL/GenBank/DDBJ whole genome shotgun (WGS) entry which is preliminary data.</text>
</comment>
<dbReference type="GO" id="GO:0003743">
    <property type="term" value="F:translation initiation factor activity"/>
    <property type="evidence" value="ECO:0007669"/>
    <property type="project" value="UniProtKB-KW"/>
</dbReference>
<dbReference type="GO" id="GO:0006417">
    <property type="term" value="P:regulation of translation"/>
    <property type="evidence" value="ECO:0007669"/>
    <property type="project" value="UniProtKB-KW"/>
</dbReference>
<dbReference type="InterPro" id="IPR005872">
    <property type="entry name" value="SUI1_arc_bac"/>
</dbReference>
<feature type="domain" description="SUI1" evidence="4">
    <location>
        <begin position="46"/>
        <end position="112"/>
    </location>
</feature>
<dbReference type="OrthoDB" id="9792915at2"/>
<proteinExistence type="inferred from homology"/>
<dbReference type="InterPro" id="IPR036877">
    <property type="entry name" value="SUI1_dom_sf"/>
</dbReference>
<evidence type="ECO:0000256" key="1">
    <source>
        <dbReference type="ARBA" id="ARBA00005422"/>
    </source>
</evidence>
<dbReference type="PIRSF" id="PIRSF037511">
    <property type="entry name" value="Transl_init_SUI1_pro"/>
    <property type="match status" value="1"/>
</dbReference>
<dbReference type="RefSeq" id="WP_131838295.1">
    <property type="nucleotide sequence ID" value="NZ_SLWB01000002.1"/>
</dbReference>
<dbReference type="PROSITE" id="PS50296">
    <property type="entry name" value="SUI1"/>
    <property type="match status" value="1"/>
</dbReference>
<dbReference type="GO" id="GO:0003729">
    <property type="term" value="F:mRNA binding"/>
    <property type="evidence" value="ECO:0007669"/>
    <property type="project" value="TreeGrafter"/>
</dbReference>
<dbReference type="InterPro" id="IPR050318">
    <property type="entry name" value="DENR/SUI1_TIF"/>
</dbReference>
<evidence type="ECO:0000256" key="2">
    <source>
        <dbReference type="ARBA" id="ARBA00022845"/>
    </source>
</evidence>
<dbReference type="SUPFAM" id="SSF55159">
    <property type="entry name" value="eIF1-like"/>
    <property type="match status" value="1"/>
</dbReference>
<dbReference type="GO" id="GO:0001731">
    <property type="term" value="P:formation of translation preinitiation complex"/>
    <property type="evidence" value="ECO:0007669"/>
    <property type="project" value="TreeGrafter"/>
</dbReference>
<evidence type="ECO:0000259" key="4">
    <source>
        <dbReference type="PROSITE" id="PS50296"/>
    </source>
</evidence>
<protein>
    <submittedName>
        <fullName evidence="5">Translation initiation factor 1</fullName>
    </submittedName>
</protein>